<proteinExistence type="predicted"/>
<reference evidence="1" key="1">
    <citation type="submission" date="2020-05" db="EMBL/GenBank/DDBJ databases">
        <authorList>
            <person name="Chiriac C."/>
            <person name="Salcher M."/>
            <person name="Ghai R."/>
            <person name="Kavagutti S V."/>
        </authorList>
    </citation>
    <scope>NUCLEOTIDE SEQUENCE</scope>
</reference>
<sequence length="47" mass="5563">MNDFVNLCRIDSLLGSLREESKHRHDVVPLRHRGQVIKLAKRLDQLR</sequence>
<dbReference type="EMBL" id="CAFAAQ010000252">
    <property type="protein sequence ID" value="CAB4824658.1"/>
    <property type="molecule type" value="Genomic_DNA"/>
</dbReference>
<name>A0A6J6ZVY1_9ZZZZ</name>
<gene>
    <name evidence="1" type="ORF">UFOPK3046_01930</name>
</gene>
<dbReference type="AlphaFoldDB" id="A0A6J6ZVY1"/>
<evidence type="ECO:0000313" key="1">
    <source>
        <dbReference type="EMBL" id="CAB4824658.1"/>
    </source>
</evidence>
<accession>A0A6J6ZVY1</accession>
<protein>
    <submittedName>
        <fullName evidence="1">Unannotated protein</fullName>
    </submittedName>
</protein>
<organism evidence="1">
    <name type="scientific">freshwater metagenome</name>
    <dbReference type="NCBI Taxonomy" id="449393"/>
    <lineage>
        <taxon>unclassified sequences</taxon>
        <taxon>metagenomes</taxon>
        <taxon>ecological metagenomes</taxon>
    </lineage>
</organism>